<dbReference type="AlphaFoldDB" id="A0A9W4SCQ1"/>
<keyword evidence="6" id="KW-0349">Heme</keyword>
<keyword evidence="3 6" id="KW-0479">Metal-binding</keyword>
<evidence type="ECO:0000256" key="2">
    <source>
        <dbReference type="ARBA" id="ARBA00022614"/>
    </source>
</evidence>
<dbReference type="InterPro" id="IPR001611">
    <property type="entry name" value="Leu-rich_rpt"/>
</dbReference>
<comment type="similarity">
    <text evidence="1">Belongs to the indoleamine 2,3-dioxygenase family.</text>
</comment>
<dbReference type="GO" id="GO:0033754">
    <property type="term" value="F:indoleamine 2,3-dioxygenase activity"/>
    <property type="evidence" value="ECO:0007669"/>
    <property type="project" value="TreeGrafter"/>
</dbReference>
<feature type="compositionally biased region" description="Polar residues" evidence="7">
    <location>
        <begin position="1054"/>
        <end position="1067"/>
    </location>
</feature>
<dbReference type="Proteomes" id="UP001153678">
    <property type="component" value="Unassembled WGS sequence"/>
</dbReference>
<evidence type="ECO:0000256" key="4">
    <source>
        <dbReference type="ARBA" id="ARBA00022737"/>
    </source>
</evidence>
<dbReference type="EMBL" id="CAMKVN010000104">
    <property type="protein sequence ID" value="CAI2163663.1"/>
    <property type="molecule type" value="Genomic_DNA"/>
</dbReference>
<dbReference type="OrthoDB" id="540174at2759"/>
<dbReference type="PROSITE" id="PS51450">
    <property type="entry name" value="LRR"/>
    <property type="match status" value="2"/>
</dbReference>
<accession>A0A9W4SCQ1</accession>
<evidence type="ECO:0000256" key="7">
    <source>
        <dbReference type="SAM" id="MobiDB-lite"/>
    </source>
</evidence>
<dbReference type="SUPFAM" id="SSF140959">
    <property type="entry name" value="Indolic compounds 2,3-dioxygenase-like"/>
    <property type="match status" value="1"/>
</dbReference>
<proteinExistence type="inferred from homology"/>
<evidence type="ECO:0000256" key="5">
    <source>
        <dbReference type="ARBA" id="ARBA00023004"/>
    </source>
</evidence>
<dbReference type="GO" id="GO:0046872">
    <property type="term" value="F:metal ion binding"/>
    <property type="evidence" value="ECO:0007669"/>
    <property type="project" value="UniProtKB-KW"/>
</dbReference>
<comment type="caution">
    <text evidence="8">The sequence shown here is derived from an EMBL/GenBank/DDBJ whole genome shotgun (WGS) entry which is preliminary data.</text>
</comment>
<keyword evidence="5 6" id="KW-0408">Iron</keyword>
<organism evidence="8 9">
    <name type="scientific">Funneliformis geosporum</name>
    <dbReference type="NCBI Taxonomy" id="1117311"/>
    <lineage>
        <taxon>Eukaryota</taxon>
        <taxon>Fungi</taxon>
        <taxon>Fungi incertae sedis</taxon>
        <taxon>Mucoromycota</taxon>
        <taxon>Glomeromycotina</taxon>
        <taxon>Glomeromycetes</taxon>
        <taxon>Glomerales</taxon>
        <taxon>Glomeraceae</taxon>
        <taxon>Funneliformis</taxon>
    </lineage>
</organism>
<dbReference type="InterPro" id="IPR032675">
    <property type="entry name" value="LRR_dom_sf"/>
</dbReference>
<dbReference type="SUPFAM" id="SSF52058">
    <property type="entry name" value="L domain-like"/>
    <property type="match status" value="1"/>
</dbReference>
<dbReference type="InterPro" id="IPR000898">
    <property type="entry name" value="Indolamine_dOase"/>
</dbReference>
<keyword evidence="9" id="KW-1185">Reference proteome</keyword>
<dbReference type="Gene3D" id="3.80.10.10">
    <property type="entry name" value="Ribonuclease Inhibitor"/>
    <property type="match status" value="1"/>
</dbReference>
<keyword evidence="4" id="KW-0677">Repeat</keyword>
<feature type="binding site" description="proximal binding residue" evidence="6">
    <location>
        <position position="432"/>
    </location>
    <ligand>
        <name>heme b</name>
        <dbReference type="ChEBI" id="CHEBI:60344"/>
    </ligand>
    <ligandPart>
        <name>Fe</name>
        <dbReference type="ChEBI" id="CHEBI:18248"/>
    </ligandPart>
</feature>
<dbReference type="SMART" id="SM00369">
    <property type="entry name" value="LRR_TYP"/>
    <property type="match status" value="4"/>
</dbReference>
<feature type="compositionally biased region" description="Low complexity" evidence="7">
    <location>
        <begin position="981"/>
        <end position="1014"/>
    </location>
</feature>
<dbReference type="Pfam" id="PF13855">
    <property type="entry name" value="LRR_8"/>
    <property type="match status" value="1"/>
</dbReference>
<sequence>MAPNGIVPIMNESTFNLPRLEDYDINPLSGFLPSTPPLQRLTNPYYEPWETLIDIFHELMLIGRLREYVRKLPLLKTDRLENIEEYRRAFLILSFLAHGYVWGKYEPISDRLPPNIAIPWVKVSDYLDVAPICNHAAVVTWNWRLLFSNEPFDLNNLATLITFSNTLDESWFYLVTTAIEGFGGRALTSIMTAIQAVYDGNDEQLINALKVISSTISDINATLQRMFEKCDPYVFYWKVRPYLSGWKNEDLLPRGLIYEGVDENDENGNPIYRQYIGGSAGQSALIQALDIALNIDHYPTGVRPNTNGHTSSDNGHFYNNNCHHYSSCLNGYPQNHDIHHYASNGHTKPQQPYLHRIRQNIPGKHRKFLEDLAKIANIRNYIISNADYDSSTNTSSSDDEDMRLLRETKEASDLIKAYNECLIQMKNFRNKHLQIVSVYIVIQSHKRVGGLHFNAKEGTPPVNKDLIGNDEAIATVVSKKAITNTTSKNGDKEIRKTTSTESIEIIKGTGGTNLMPFLKQMRDETMDQEITEVGNVENMWVDIILVIFFELHIEVIIVKFGQLTKEQACLPFGYVSVKAHRRHRINPSTIRPNVHPSSDNSDPLLNELHDFNNHLQDHLTLGETASVLTTVTDVISPEVMELDGNGKADDDNMSWTHSHSHHGDDLSCFPGAPEFREAHDGLSAIMFSELPNLKNIGLCSIGFQGTFCRRKGNKNSLGIRCCNELTEIPAEIGYMKNLTKLDLSKNKLKYIPDTIGFLHKLVELRLSDNQLTYIPSSIGSLKKLGTLLLDNNKLTELPPEIGEIKTLVNLDVRENPITVLPAELGRLQYLRKLRTEGCSLKTEFVHNITHSPPTLMELAARTIVRKQIPILEDTTEHLKDYLSNAKKCSFCGGPYFESFVKRGKIIDKNEQHIPLEYRLCSPHWNTEQERVSLLFCALPDTAPSSEPYKHPNHSDPTVTSDCNASVVSVSTSFEPRQKLQRSSSRRSITIPLSSLTRSPSLPSLPRSASPRPSSQLGDDVSVKKSNGARGKNGVFLLRSRKNSSASTILGKPPFSNSTSRFSSRWRI</sequence>
<dbReference type="Gene3D" id="1.20.58.480">
    <property type="match status" value="1"/>
</dbReference>
<evidence type="ECO:0000313" key="9">
    <source>
        <dbReference type="Proteomes" id="UP001153678"/>
    </source>
</evidence>
<gene>
    <name evidence="8" type="ORF">FWILDA_LOCUS1182</name>
</gene>
<dbReference type="Pfam" id="PF01231">
    <property type="entry name" value="IDO"/>
    <property type="match status" value="1"/>
</dbReference>
<feature type="region of interest" description="Disordered" evidence="7">
    <location>
        <begin position="973"/>
        <end position="1032"/>
    </location>
</feature>
<dbReference type="PANTHER" id="PTHR28657">
    <property type="entry name" value="INDOLEAMINE 2,3-DIOXYGENASE"/>
    <property type="match status" value="1"/>
</dbReference>
<reference evidence="8" key="1">
    <citation type="submission" date="2022-08" db="EMBL/GenBank/DDBJ databases">
        <authorList>
            <person name="Kallberg Y."/>
            <person name="Tangrot J."/>
            <person name="Rosling A."/>
        </authorList>
    </citation>
    <scope>NUCLEOTIDE SEQUENCE</scope>
    <source>
        <strain evidence="8">Wild A</strain>
    </source>
</reference>
<dbReference type="GO" id="GO:0020037">
    <property type="term" value="F:heme binding"/>
    <property type="evidence" value="ECO:0007669"/>
    <property type="project" value="InterPro"/>
</dbReference>
<name>A0A9W4SCQ1_9GLOM</name>
<evidence type="ECO:0000256" key="1">
    <source>
        <dbReference type="ARBA" id="ARBA00007119"/>
    </source>
</evidence>
<dbReference type="InterPro" id="IPR003591">
    <property type="entry name" value="Leu-rich_rpt_typical-subtyp"/>
</dbReference>
<dbReference type="GO" id="GO:0034354">
    <property type="term" value="P:'de novo' NAD+ biosynthetic process from L-tryptophan"/>
    <property type="evidence" value="ECO:0007669"/>
    <property type="project" value="TreeGrafter"/>
</dbReference>
<protein>
    <submittedName>
        <fullName evidence="8">19020_t:CDS:1</fullName>
    </submittedName>
</protein>
<dbReference type="InterPro" id="IPR037217">
    <property type="entry name" value="Trp/Indoleamine_2_3_dOase-like"/>
</dbReference>
<feature type="region of interest" description="Disordered" evidence="7">
    <location>
        <begin position="1045"/>
        <end position="1067"/>
    </location>
</feature>
<keyword evidence="2" id="KW-0433">Leucine-rich repeat</keyword>
<evidence type="ECO:0000313" key="8">
    <source>
        <dbReference type="EMBL" id="CAI2163663.1"/>
    </source>
</evidence>
<dbReference type="GO" id="GO:0005737">
    <property type="term" value="C:cytoplasm"/>
    <property type="evidence" value="ECO:0007669"/>
    <property type="project" value="TreeGrafter"/>
</dbReference>
<evidence type="ECO:0000256" key="6">
    <source>
        <dbReference type="PIRSR" id="PIRSR600898-1"/>
    </source>
</evidence>
<dbReference type="PANTHER" id="PTHR28657:SF5">
    <property type="entry name" value="INDOLEAMINE 2,3-DIOXYGENASE"/>
    <property type="match status" value="1"/>
</dbReference>
<dbReference type="GO" id="GO:0019441">
    <property type="term" value="P:L-tryptophan catabolic process to kynurenine"/>
    <property type="evidence" value="ECO:0007669"/>
    <property type="project" value="InterPro"/>
</dbReference>
<evidence type="ECO:0000256" key="3">
    <source>
        <dbReference type="ARBA" id="ARBA00022723"/>
    </source>
</evidence>